<comment type="caution">
    <text evidence="2">The sequence shown here is derived from an EMBL/GenBank/DDBJ whole genome shotgun (WGS) entry which is preliminary data.</text>
</comment>
<keyword evidence="1" id="KW-0812">Transmembrane</keyword>
<proteinExistence type="predicted"/>
<feature type="transmembrane region" description="Helical" evidence="1">
    <location>
        <begin position="222"/>
        <end position="242"/>
    </location>
</feature>
<accession>A0AA42GZM8</accession>
<organism evidence="2 3">
    <name type="scientific">Brucella intermedia GD04153</name>
    <dbReference type="NCBI Taxonomy" id="2975438"/>
    <lineage>
        <taxon>Bacteria</taxon>
        <taxon>Pseudomonadati</taxon>
        <taxon>Pseudomonadota</taxon>
        <taxon>Alphaproteobacteria</taxon>
        <taxon>Hyphomicrobiales</taxon>
        <taxon>Brucellaceae</taxon>
        <taxon>Brucella/Ochrobactrum group</taxon>
        <taxon>Brucella</taxon>
    </lineage>
</organism>
<reference evidence="2" key="1">
    <citation type="submission" date="2022-09" db="EMBL/GenBank/DDBJ databases">
        <title>Intensive care unit water sources are persistently colonized with multi-drug resistant bacteria and are the site of extensive horizontal gene transfer of antibiotic resistance genes.</title>
        <authorList>
            <person name="Diorio-Toth L."/>
        </authorList>
    </citation>
    <scope>NUCLEOTIDE SEQUENCE</scope>
    <source>
        <strain evidence="2">GD04153</strain>
    </source>
</reference>
<feature type="transmembrane region" description="Helical" evidence="1">
    <location>
        <begin position="44"/>
        <end position="65"/>
    </location>
</feature>
<sequence length="268" mass="29003">MAVVDREIVWTLLLLIILIASAAAGAFLRVRLPAPHRSNESLDFLRIVTALLVTFVALVLSLLLASELASYNTASHDRNHYAANLTQLDGCMRDFGPELVEQRQQLHGYTAAVIASTWPDEPHPAGVKYPDTSQLPLVGEAPVLTGVMNGIGIALAALQPRDPLHQALATRCKDIFAAVSAARWTVIEDTQGSLSEPFVGVLVFWLTMMFLSFGLQAPRNSLSFCIIAIAIASVISVVFVILDLDLPYGGIFGISSHSMRLALADMLR</sequence>
<feature type="transmembrane region" description="Helical" evidence="1">
    <location>
        <begin position="198"/>
        <end position="215"/>
    </location>
</feature>
<dbReference type="Proteomes" id="UP001158087">
    <property type="component" value="Unassembled WGS sequence"/>
</dbReference>
<dbReference type="InterPro" id="IPR025333">
    <property type="entry name" value="DUF4239"/>
</dbReference>
<feature type="transmembrane region" description="Helical" evidence="1">
    <location>
        <begin position="12"/>
        <end position="32"/>
    </location>
</feature>
<evidence type="ECO:0000256" key="1">
    <source>
        <dbReference type="SAM" id="Phobius"/>
    </source>
</evidence>
<dbReference type="AlphaFoldDB" id="A0AA42GZM8"/>
<evidence type="ECO:0000313" key="2">
    <source>
        <dbReference type="EMBL" id="MDH0125956.1"/>
    </source>
</evidence>
<name>A0AA42GZM8_9HYPH</name>
<dbReference type="Pfam" id="PF14023">
    <property type="entry name" value="Bestrophin-like"/>
    <property type="match status" value="1"/>
</dbReference>
<evidence type="ECO:0000313" key="3">
    <source>
        <dbReference type="Proteomes" id="UP001158087"/>
    </source>
</evidence>
<keyword evidence="1" id="KW-1133">Transmembrane helix</keyword>
<gene>
    <name evidence="2" type="ORF">N7376_18370</name>
</gene>
<protein>
    <submittedName>
        <fullName evidence="2">DUF4239 domain-containing protein</fullName>
    </submittedName>
</protein>
<keyword evidence="1" id="KW-0472">Membrane</keyword>
<dbReference type="EMBL" id="JAODYY010000009">
    <property type="protein sequence ID" value="MDH0125956.1"/>
    <property type="molecule type" value="Genomic_DNA"/>
</dbReference>